<evidence type="ECO:0000313" key="1">
    <source>
        <dbReference type="EMBL" id="KAF2801462.1"/>
    </source>
</evidence>
<reference evidence="1 3" key="1">
    <citation type="journal article" date="2020" name="Stud. Mycol.">
        <title>101 Dothideomycetes genomes: a test case for predicting lifestyles and emergence of pathogens.</title>
        <authorList>
            <person name="Haridas S."/>
            <person name="Albert R."/>
            <person name="Binder M."/>
            <person name="Bloem J."/>
            <person name="Labutti K."/>
            <person name="Salamov A."/>
            <person name="Andreopoulos B."/>
            <person name="Baker S."/>
            <person name="Barry K."/>
            <person name="Bills G."/>
            <person name="Bluhm B."/>
            <person name="Cannon C."/>
            <person name="Castanera R."/>
            <person name="Culley D."/>
            <person name="Daum C."/>
            <person name="Ezra D."/>
            <person name="Gonzalez J."/>
            <person name="Henrissat B."/>
            <person name="Kuo A."/>
            <person name="Liang C."/>
            <person name="Lipzen A."/>
            <person name="Lutzoni F."/>
            <person name="Magnuson J."/>
            <person name="Mondo S."/>
            <person name="Nolan M."/>
            <person name="Ohm R."/>
            <person name="Pangilinan J."/>
            <person name="Park H.-J."/>
            <person name="Ramirez L."/>
            <person name="Alfaro M."/>
            <person name="Sun H."/>
            <person name="Tritt A."/>
            <person name="Yoshinaga Y."/>
            <person name="Zwiers L.-H."/>
            <person name="Turgeon B."/>
            <person name="Goodwin S."/>
            <person name="Spatafora J."/>
            <person name="Crous P."/>
            <person name="Grigoriev I."/>
        </authorList>
    </citation>
    <scope>NUCLEOTIDE SEQUENCE</scope>
    <source>
        <strain evidence="1 3">CBS 304.34</strain>
    </source>
</reference>
<protein>
    <submittedName>
        <fullName evidence="1 3">Uncharacterized protein</fullName>
    </submittedName>
</protein>
<gene>
    <name evidence="1 3" type="ORF">BDZ99DRAFT_221686</name>
</gene>
<dbReference type="RefSeq" id="XP_033568426.1">
    <property type="nucleotide sequence ID" value="XM_033713440.1"/>
</dbReference>
<dbReference type="GeneID" id="54454333"/>
<reference evidence="3" key="3">
    <citation type="submission" date="2025-04" db="UniProtKB">
        <authorList>
            <consortium name="RefSeq"/>
        </authorList>
    </citation>
    <scope>IDENTIFICATION</scope>
    <source>
        <strain evidence="3">CBS 304.34</strain>
    </source>
</reference>
<name>A0A6A6XY93_9PEZI</name>
<keyword evidence="2" id="KW-1185">Reference proteome</keyword>
<evidence type="ECO:0000313" key="3">
    <source>
        <dbReference type="RefSeq" id="XP_033568426.1"/>
    </source>
</evidence>
<proteinExistence type="predicted"/>
<reference evidence="3" key="2">
    <citation type="submission" date="2020-04" db="EMBL/GenBank/DDBJ databases">
        <authorList>
            <consortium name="NCBI Genome Project"/>
        </authorList>
    </citation>
    <scope>NUCLEOTIDE SEQUENCE</scope>
    <source>
        <strain evidence="3">CBS 304.34</strain>
    </source>
</reference>
<dbReference type="Proteomes" id="UP000504636">
    <property type="component" value="Unplaced"/>
</dbReference>
<dbReference type="EMBL" id="MU003730">
    <property type="protein sequence ID" value="KAF2801462.1"/>
    <property type="molecule type" value="Genomic_DNA"/>
</dbReference>
<dbReference type="OrthoDB" id="10451786at2759"/>
<organism evidence="1">
    <name type="scientific">Mytilinidion resinicola</name>
    <dbReference type="NCBI Taxonomy" id="574789"/>
    <lineage>
        <taxon>Eukaryota</taxon>
        <taxon>Fungi</taxon>
        <taxon>Dikarya</taxon>
        <taxon>Ascomycota</taxon>
        <taxon>Pezizomycotina</taxon>
        <taxon>Dothideomycetes</taxon>
        <taxon>Pleosporomycetidae</taxon>
        <taxon>Mytilinidiales</taxon>
        <taxon>Mytilinidiaceae</taxon>
        <taxon>Mytilinidion</taxon>
    </lineage>
</organism>
<dbReference type="AlphaFoldDB" id="A0A6A6XY93"/>
<accession>A0A6A6XY93</accession>
<evidence type="ECO:0000313" key="2">
    <source>
        <dbReference type="Proteomes" id="UP000504636"/>
    </source>
</evidence>
<sequence>MEVKVLFLSNALARMEPAMADVPETIYAIIRDPDAKGHLDNSNTAWTLEDVPDAKRRPPFRRYMIPMATPTLRIDLHCVTVLIRPPWMILLRRMLIPIEREADFLRGMALVFHRDSQVMPHIIEENPDAQVTADSLPRPRPPDTHGRKLFKQLVKRVMVRPNGGAL</sequence>